<dbReference type="GO" id="GO:0003677">
    <property type="term" value="F:DNA binding"/>
    <property type="evidence" value="ECO:0007669"/>
    <property type="project" value="UniProtKB-KW"/>
</dbReference>
<proteinExistence type="inferred from homology"/>
<dbReference type="InterPro" id="IPR002104">
    <property type="entry name" value="Integrase_catalytic"/>
</dbReference>
<dbReference type="Gene3D" id="1.10.150.130">
    <property type="match status" value="1"/>
</dbReference>
<dbReference type="GO" id="GO:0015074">
    <property type="term" value="P:DNA integration"/>
    <property type="evidence" value="ECO:0007669"/>
    <property type="project" value="InterPro"/>
</dbReference>
<dbReference type="SUPFAM" id="SSF56349">
    <property type="entry name" value="DNA breaking-rejoining enzymes"/>
    <property type="match status" value="1"/>
</dbReference>
<dbReference type="InterPro" id="IPR011010">
    <property type="entry name" value="DNA_brk_join_enz"/>
</dbReference>
<dbReference type="PROSITE" id="PS51898">
    <property type="entry name" value="TYR_RECOMBINASE"/>
    <property type="match status" value="1"/>
</dbReference>
<dbReference type="PANTHER" id="PTHR30349">
    <property type="entry name" value="PHAGE INTEGRASE-RELATED"/>
    <property type="match status" value="1"/>
</dbReference>
<dbReference type="PANTHER" id="PTHR30349:SF64">
    <property type="entry name" value="PROPHAGE INTEGRASE INTD-RELATED"/>
    <property type="match status" value="1"/>
</dbReference>
<evidence type="ECO:0000256" key="2">
    <source>
        <dbReference type="ARBA" id="ARBA00023125"/>
    </source>
</evidence>
<evidence type="ECO:0000256" key="3">
    <source>
        <dbReference type="ARBA" id="ARBA00023172"/>
    </source>
</evidence>
<dbReference type="InterPro" id="IPR010998">
    <property type="entry name" value="Integrase_recombinase_N"/>
</dbReference>
<dbReference type="EMBL" id="FOYL01000015">
    <property type="protein sequence ID" value="SFR28747.1"/>
    <property type="molecule type" value="Genomic_DNA"/>
</dbReference>
<protein>
    <submittedName>
        <fullName evidence="5">Phage integrase family protein</fullName>
    </submittedName>
</protein>
<dbReference type="Proteomes" id="UP000198583">
    <property type="component" value="Unassembled WGS sequence"/>
</dbReference>
<name>A0A1I6FG43_9PSEU</name>
<accession>A0A1I6FG43</accession>
<dbReference type="InterPro" id="IPR050090">
    <property type="entry name" value="Tyrosine_recombinase_XerCD"/>
</dbReference>
<feature type="domain" description="Tyr recombinase" evidence="4">
    <location>
        <begin position="57"/>
        <end position="247"/>
    </location>
</feature>
<evidence type="ECO:0000256" key="1">
    <source>
        <dbReference type="ARBA" id="ARBA00008857"/>
    </source>
</evidence>
<reference evidence="6" key="1">
    <citation type="submission" date="2016-10" db="EMBL/GenBank/DDBJ databases">
        <authorList>
            <person name="Varghese N."/>
            <person name="Submissions S."/>
        </authorList>
    </citation>
    <scope>NUCLEOTIDE SEQUENCE [LARGE SCALE GENOMIC DNA]</scope>
    <source>
        <strain evidence="6">DSM 44232</strain>
    </source>
</reference>
<dbReference type="InterPro" id="IPR013762">
    <property type="entry name" value="Integrase-like_cat_sf"/>
</dbReference>
<evidence type="ECO:0000313" key="5">
    <source>
        <dbReference type="EMBL" id="SFR28747.1"/>
    </source>
</evidence>
<dbReference type="Pfam" id="PF00589">
    <property type="entry name" value="Phage_integrase"/>
    <property type="match status" value="1"/>
</dbReference>
<sequence length="247" mass="27515">MAAWAKKVRASGYAATTVQTMMKILSMLLADAADEKLIAANPIRPRRRGRRQRTKMRERMWATPEEALRLADNAALLLGPWAAILIATAAWTGARWGELTGLQRTNIHLDDGCFEIDPDIGALHEINGHFELGPPKTAESARTITLPPFLIDLLRVLLDSHDHPHAFVSAEGEYLRRSNFGRRAMRPAADGNLNRKAPPVWIQPVKPGLTFHGLRHSHKTWMIAEGVPEIAQAARLGHTLEDKMQKV</sequence>
<keyword evidence="3" id="KW-0233">DNA recombination</keyword>
<dbReference type="Gene3D" id="1.10.443.10">
    <property type="entry name" value="Intergrase catalytic core"/>
    <property type="match status" value="1"/>
</dbReference>
<dbReference type="AlphaFoldDB" id="A0A1I6FG43"/>
<keyword evidence="2" id="KW-0238">DNA-binding</keyword>
<dbReference type="CDD" id="cd01189">
    <property type="entry name" value="INT_ICEBs1_C_like"/>
    <property type="match status" value="1"/>
</dbReference>
<keyword evidence="6" id="KW-1185">Reference proteome</keyword>
<gene>
    <name evidence="5" type="ORF">SAMN04488564_11555</name>
</gene>
<evidence type="ECO:0000259" key="4">
    <source>
        <dbReference type="PROSITE" id="PS51898"/>
    </source>
</evidence>
<organism evidence="5 6">
    <name type="scientific">Lentzea waywayandensis</name>
    <dbReference type="NCBI Taxonomy" id="84724"/>
    <lineage>
        <taxon>Bacteria</taxon>
        <taxon>Bacillati</taxon>
        <taxon>Actinomycetota</taxon>
        <taxon>Actinomycetes</taxon>
        <taxon>Pseudonocardiales</taxon>
        <taxon>Pseudonocardiaceae</taxon>
        <taxon>Lentzea</taxon>
    </lineage>
</organism>
<comment type="similarity">
    <text evidence="1">Belongs to the 'phage' integrase family.</text>
</comment>
<evidence type="ECO:0000313" key="6">
    <source>
        <dbReference type="Proteomes" id="UP000198583"/>
    </source>
</evidence>
<dbReference type="GO" id="GO:0006310">
    <property type="term" value="P:DNA recombination"/>
    <property type="evidence" value="ECO:0007669"/>
    <property type="project" value="UniProtKB-KW"/>
</dbReference>
<dbReference type="STRING" id="84724.SAMN04488564_11555"/>